<dbReference type="AlphaFoldDB" id="D5H7S8"/>
<evidence type="ECO:0000313" key="4">
    <source>
        <dbReference type="Proteomes" id="UP000000933"/>
    </source>
</evidence>
<proteinExistence type="inferred from homology"/>
<feature type="domain" description="Tetrahydrodipicolinate-N-succinyltransferase chain A" evidence="2">
    <location>
        <begin position="44"/>
        <end position="110"/>
    </location>
</feature>
<dbReference type="Pfam" id="PF14602">
    <property type="entry name" value="Hexapep_2"/>
    <property type="match status" value="1"/>
</dbReference>
<keyword evidence="3" id="KW-0808">Transferase</keyword>
<dbReference type="PANTHER" id="PTHR43300">
    <property type="entry name" value="ACETYLTRANSFERASE"/>
    <property type="match status" value="1"/>
</dbReference>
<dbReference type="PANTHER" id="PTHR43300:SF10">
    <property type="entry name" value="2,3,4,5-TETRAHYDROPYRIDINE-2,6-DICARBOXYLATE N-ACETYLTRANSFERASE"/>
    <property type="match status" value="1"/>
</dbReference>
<dbReference type="InterPro" id="IPR037133">
    <property type="entry name" value="THP_succinylTrfase_N_sf"/>
</dbReference>
<evidence type="ECO:0000259" key="2">
    <source>
        <dbReference type="Pfam" id="PF14805"/>
    </source>
</evidence>
<reference evidence="4" key="2">
    <citation type="submission" date="2010-04" db="EMBL/GenBank/DDBJ databases">
        <title>Genome sequence of Salinibacter ruber M8.</title>
        <authorList>
            <consortium name="Genoscope"/>
        </authorList>
    </citation>
    <scope>NUCLEOTIDE SEQUENCE [LARGE SCALE GENOMIC DNA]</scope>
    <source>
        <strain evidence="4">M8</strain>
    </source>
</reference>
<dbReference type="PATRIC" id="fig|761659.10.peg.1285"/>
<keyword evidence="3" id="KW-0012">Acyltransferase</keyword>
<dbReference type="Gene3D" id="1.10.166.10">
    <property type="entry name" value="Tetrahydrodipicolinate-N-succinyltransferase, N-terminal domain"/>
    <property type="match status" value="1"/>
</dbReference>
<dbReference type="Pfam" id="PF14805">
    <property type="entry name" value="THDPS_N_2"/>
    <property type="match status" value="1"/>
</dbReference>
<dbReference type="NCBIfam" id="NF008808">
    <property type="entry name" value="PRK11830.1"/>
    <property type="match status" value="1"/>
</dbReference>
<dbReference type="Gene3D" id="2.160.10.10">
    <property type="entry name" value="Hexapeptide repeat proteins"/>
    <property type="match status" value="1"/>
</dbReference>
<dbReference type="Proteomes" id="UP000000933">
    <property type="component" value="Chromosome"/>
</dbReference>
<gene>
    <name evidence="3" type="primary">dapD</name>
    <name evidence="3" type="ordered locus">SRM_01162</name>
</gene>
<dbReference type="CDD" id="cd03350">
    <property type="entry name" value="LbH_THP_succinylT"/>
    <property type="match status" value="1"/>
</dbReference>
<dbReference type="EMBL" id="FP565814">
    <property type="protein sequence ID" value="CBH24083.1"/>
    <property type="molecule type" value="Genomic_DNA"/>
</dbReference>
<evidence type="ECO:0000313" key="3">
    <source>
        <dbReference type="EMBL" id="CBH24083.1"/>
    </source>
</evidence>
<dbReference type="InterPro" id="IPR011004">
    <property type="entry name" value="Trimer_LpxA-like_sf"/>
</dbReference>
<dbReference type="InterPro" id="IPR023180">
    <property type="entry name" value="THP_succinylTrfase_dom1"/>
</dbReference>
<evidence type="ECO:0000256" key="1">
    <source>
        <dbReference type="ARBA" id="ARBA00007274"/>
    </source>
</evidence>
<comment type="similarity">
    <text evidence="1">Belongs to the transferase hexapeptide repeat family.</text>
</comment>
<dbReference type="HOGENOM" id="CLU_050859_0_1_10"/>
<organism evidence="3 4">
    <name type="scientific">Salinibacter ruber (strain M8)</name>
    <dbReference type="NCBI Taxonomy" id="761659"/>
    <lineage>
        <taxon>Bacteria</taxon>
        <taxon>Pseudomonadati</taxon>
        <taxon>Rhodothermota</taxon>
        <taxon>Rhodothermia</taxon>
        <taxon>Rhodothermales</taxon>
        <taxon>Salinibacteraceae</taxon>
        <taxon>Salinibacter</taxon>
    </lineage>
</organism>
<dbReference type="EC" id="2.3.1.117" evidence="3"/>
<dbReference type="KEGG" id="srm:SRM_01162"/>
<name>D5H7S8_SALRM</name>
<accession>D5H7S8</accession>
<dbReference type="SUPFAM" id="SSF51161">
    <property type="entry name" value="Trimeric LpxA-like enzymes"/>
    <property type="match status" value="1"/>
</dbReference>
<dbReference type="InterPro" id="IPR050179">
    <property type="entry name" value="Trans_hexapeptide_repeat"/>
</dbReference>
<dbReference type="GO" id="GO:0008666">
    <property type="term" value="F:2,3,4,5-tetrahydropyridine-2,6-dicarboxylate N-succinyltransferase activity"/>
    <property type="evidence" value="ECO:0007669"/>
    <property type="project" value="UniProtKB-EC"/>
</dbReference>
<protein>
    <submittedName>
        <fullName evidence="3">Tetrahydrodipicolinate N-succinyltransferase</fullName>
        <ecNumber evidence="3">2.3.1.117</ecNumber>
    </submittedName>
</protein>
<sequence>MHKKCYGTRVYNVSIASELHGECAQRGRFALTVCPHTGFRRMTDLQDRIESLVAQSKEPSGVDRGTAGDAVADLVQALNAGEVRAATPADDGTWHANEWVKEGILLGFRIGRTVDYSGDRFPFYDKNTFPVKPLRKADNVRLVPGGSAIRTGAYVAPGVVCMPPMYVNVGAYVDAETMIDSHALVGSCAQIGKRVHLSASAQVGGVLEPVHATPVIVEDDVFVGGNAGLYEGCIVRAGAVLAAGVTLTSSTRLYDLAEETVHTASDDEPLVVPENAVVVPGSRSVDSAFGEEHGLSLSTPVIVKYRDADTDAATVLEDALR</sequence>
<dbReference type="InterPro" id="IPR001451">
    <property type="entry name" value="Hexapep"/>
</dbReference>
<reference evidence="3 4" key="1">
    <citation type="journal article" date="2010" name="ISME J.">
        <title>Fine-scale evolution: genomic, phenotypic and ecological differentiation in two coexisting Salinibacter ruber strains.</title>
        <authorList>
            <person name="Pena A."/>
            <person name="Teeling H."/>
            <person name="Huerta-Cepas J."/>
            <person name="Santos F."/>
            <person name="Yarza P."/>
            <person name="Brito-Echeverria J."/>
            <person name="Lucio M."/>
            <person name="Schmitt-Kopplin P."/>
            <person name="Meseguer I."/>
            <person name="Schenowitz C."/>
            <person name="Dossat C."/>
            <person name="Barbe V."/>
            <person name="Dopazo J."/>
            <person name="Rossello-Mora R."/>
            <person name="Schuler M."/>
            <person name="Glockner F.O."/>
            <person name="Amann R."/>
            <person name="Gabaldon T."/>
            <person name="Anton J."/>
        </authorList>
    </citation>
    <scope>NUCLEOTIDE SEQUENCE [LARGE SCALE GENOMIC DNA]</scope>
    <source>
        <strain evidence="3 4">M8</strain>
    </source>
</reference>